<proteinExistence type="predicted"/>
<dbReference type="Proteomes" id="UP000256301">
    <property type="component" value="Unassembled WGS sequence"/>
</dbReference>
<comment type="caution">
    <text evidence="1">The sequence shown here is derived from an EMBL/GenBank/DDBJ whole genome shotgun (WGS) entry which is preliminary data.</text>
</comment>
<accession>A0A3E0MLL7</accession>
<gene>
    <name evidence="1" type="ORF">DWQ56_01190</name>
</gene>
<name>A0A3E0MLL7_MICAE</name>
<organism evidence="1 2">
    <name type="scientific">Microcystis aeruginosa DA14</name>
    <dbReference type="NCBI Taxonomy" id="1987506"/>
    <lineage>
        <taxon>Bacteria</taxon>
        <taxon>Bacillati</taxon>
        <taxon>Cyanobacteriota</taxon>
        <taxon>Cyanophyceae</taxon>
        <taxon>Oscillatoriophycideae</taxon>
        <taxon>Chroococcales</taxon>
        <taxon>Microcystaceae</taxon>
        <taxon>Microcystis</taxon>
    </lineage>
</organism>
<evidence type="ECO:0000313" key="1">
    <source>
        <dbReference type="EMBL" id="REJ60711.1"/>
    </source>
</evidence>
<evidence type="ECO:0000313" key="2">
    <source>
        <dbReference type="Proteomes" id="UP000256301"/>
    </source>
</evidence>
<protein>
    <submittedName>
        <fullName evidence="1">Uncharacterized protein</fullName>
    </submittedName>
</protein>
<dbReference type="EMBL" id="QQWE01000001">
    <property type="protein sequence ID" value="REJ60711.1"/>
    <property type="molecule type" value="Genomic_DNA"/>
</dbReference>
<reference evidence="1 2" key="1">
    <citation type="submission" date="2017-08" db="EMBL/GenBank/DDBJ databases">
        <title>Functional genomic and metabolic studies of the symbiotic interactions of six Microcystis-dominated communities.</title>
        <authorList>
            <person name="Li Q."/>
            <person name="Lin F."/>
        </authorList>
    </citation>
    <scope>NUCLEOTIDE SEQUENCE [LARGE SCALE GENOMIC DNA]</scope>
    <source>
        <strain evidence="1">DA14</strain>
    </source>
</reference>
<dbReference type="AlphaFoldDB" id="A0A3E0MLL7"/>
<sequence>MAADQYTIYIVNESSSTQIFWCFLERPQELASDPKVFANSNTNLQIASRQPGINSFTIPVQYIVAAGASNNAVAPNILVQSSVTNNANLGDQWETFYASVPPNAGPTMTRYGTSGPSQSIQMASSPFEKEKNEALAWYSNMTFGIRTSQGFMGMTWSPDPNQQRTLTPKLSFYVTIGNYDSNSLADFTTVSRSAAEISVPSSFDILNQTTVTYTSSGTWIVTPGKPKSSTAMLAASNSIDSLIQIEHYLSKAHADLIDSVKLSLSNPVLSSSSSQEDCEAKI</sequence>